<dbReference type="AlphaFoldDB" id="A0A399J8I7"/>
<keyword evidence="5" id="KW-1185">Reference proteome</keyword>
<name>A0A399J8I7_9MICC</name>
<sequence>MRALIVSGAPSGASLTARLADDAAATLRTEGHDVDVVRLVEVGWNPVPGPGDYGIEAFTGPLGDAAEGALLAGTLSPEVLRQQALLGAADLLVLVYPLWWYGMPAVLKGWVDRVFTQGFAYGLHDADGQPRKFGDGAFAGKRGLIVTAAGDRESAFTPRGVTGGIDDLLFPVTHGLLWYTGIAPLRPLTLLGVDTPLWEGFDAARSRLRERLVGVWEEEPLPFRRLLEDYDGARVLRADLAPGREGFGAHLR</sequence>
<dbReference type="GO" id="GO:0005829">
    <property type="term" value="C:cytosol"/>
    <property type="evidence" value="ECO:0007669"/>
    <property type="project" value="TreeGrafter"/>
</dbReference>
<evidence type="ECO:0000313" key="4">
    <source>
        <dbReference type="EMBL" id="RII41400.1"/>
    </source>
</evidence>
<dbReference type="PANTHER" id="PTHR10204">
    <property type="entry name" value="NAD P H OXIDOREDUCTASE-RELATED"/>
    <property type="match status" value="1"/>
</dbReference>
<evidence type="ECO:0000256" key="1">
    <source>
        <dbReference type="ARBA" id="ARBA00006252"/>
    </source>
</evidence>
<accession>A0A399J8I7</accession>
<evidence type="ECO:0000259" key="3">
    <source>
        <dbReference type="Pfam" id="PF02525"/>
    </source>
</evidence>
<dbReference type="RefSeq" id="WP_119425520.1">
    <property type="nucleotide sequence ID" value="NZ_QQXK01000028.1"/>
</dbReference>
<dbReference type="GO" id="GO:0003955">
    <property type="term" value="F:NAD(P)H dehydrogenase (quinone) activity"/>
    <property type="evidence" value="ECO:0007669"/>
    <property type="project" value="TreeGrafter"/>
</dbReference>
<dbReference type="Proteomes" id="UP000265419">
    <property type="component" value="Unassembled WGS sequence"/>
</dbReference>
<dbReference type="PANTHER" id="PTHR10204:SF34">
    <property type="entry name" value="NAD(P)H DEHYDROGENASE [QUINONE] 1 ISOFORM 1"/>
    <property type="match status" value="1"/>
</dbReference>
<gene>
    <name evidence="4" type="ORF">DWB68_12830</name>
</gene>
<protein>
    <submittedName>
        <fullName evidence="4">Flavodoxin family protein</fullName>
    </submittedName>
</protein>
<proteinExistence type="inferred from homology"/>
<comment type="caution">
    <text evidence="4">The sequence shown here is derived from an EMBL/GenBank/DDBJ whole genome shotgun (WGS) entry which is preliminary data.</text>
</comment>
<evidence type="ECO:0000313" key="5">
    <source>
        <dbReference type="Proteomes" id="UP000265419"/>
    </source>
</evidence>
<dbReference type="InterPro" id="IPR003680">
    <property type="entry name" value="Flavodoxin_fold"/>
</dbReference>
<feature type="domain" description="Flavodoxin-like fold" evidence="3">
    <location>
        <begin position="1"/>
        <end position="212"/>
    </location>
</feature>
<evidence type="ECO:0000256" key="2">
    <source>
        <dbReference type="ARBA" id="ARBA00023002"/>
    </source>
</evidence>
<organism evidence="4 5">
    <name type="scientific">Galactobacter valiniphilus</name>
    <dbReference type="NCBI Taxonomy" id="2676122"/>
    <lineage>
        <taxon>Bacteria</taxon>
        <taxon>Bacillati</taxon>
        <taxon>Actinomycetota</taxon>
        <taxon>Actinomycetes</taxon>
        <taxon>Micrococcales</taxon>
        <taxon>Micrococcaceae</taxon>
        <taxon>Galactobacter</taxon>
    </lineage>
</organism>
<dbReference type="EMBL" id="QQXK01000028">
    <property type="protein sequence ID" value="RII41400.1"/>
    <property type="molecule type" value="Genomic_DNA"/>
</dbReference>
<reference evidence="4 5" key="1">
    <citation type="submission" date="2018-07" db="EMBL/GenBank/DDBJ databases">
        <title>Arthrobacter sp. nov., isolated from raw cow's milk with high bacterial count.</title>
        <authorList>
            <person name="Hahne J."/>
            <person name="Isele D."/>
            <person name="Lipski A."/>
        </authorList>
    </citation>
    <scope>NUCLEOTIDE SEQUENCE [LARGE SCALE GENOMIC DNA]</scope>
    <source>
        <strain evidence="4 5">JZ R-35</strain>
    </source>
</reference>
<dbReference type="Gene3D" id="3.40.50.360">
    <property type="match status" value="1"/>
</dbReference>
<dbReference type="SUPFAM" id="SSF52218">
    <property type="entry name" value="Flavoproteins"/>
    <property type="match status" value="1"/>
</dbReference>
<dbReference type="Pfam" id="PF02525">
    <property type="entry name" value="Flavodoxin_2"/>
    <property type="match status" value="1"/>
</dbReference>
<comment type="similarity">
    <text evidence="1">Belongs to the NAD(P)H dehydrogenase (quinone) family.</text>
</comment>
<keyword evidence="2" id="KW-0560">Oxidoreductase</keyword>
<dbReference type="InterPro" id="IPR051545">
    <property type="entry name" value="NAD(P)H_dehydrogenase_qn"/>
</dbReference>
<dbReference type="InterPro" id="IPR029039">
    <property type="entry name" value="Flavoprotein-like_sf"/>
</dbReference>